<comment type="caution">
    <text evidence="2">The sequence shown here is derived from an EMBL/GenBank/DDBJ whole genome shotgun (WGS) entry which is preliminary data.</text>
</comment>
<feature type="region of interest" description="Disordered" evidence="1">
    <location>
        <begin position="148"/>
        <end position="210"/>
    </location>
</feature>
<proteinExistence type="predicted"/>
<sequence>MVDVSPGSVLTAATGVAKEHQYTSTDAEKHALARGLGYRLEQLFAAYTAAWGWEYLSRLYPPQRSFDFLRRRHSVGSLVAGCFGWHLWSKFVDAGVLVEILYLHDSPLGGECAAAILAQRPDASVLPPGGSSKYQAYNPGTTWAEHRKLRRRHKYEEARCRPRISPTPYPPAPDAAAAGVASIPATSDASRGDEGLQRDGDGRRHEQTKG</sequence>
<organism evidence="2 3">
    <name type="scientific">Elliptochloris bilobata</name>
    <dbReference type="NCBI Taxonomy" id="381761"/>
    <lineage>
        <taxon>Eukaryota</taxon>
        <taxon>Viridiplantae</taxon>
        <taxon>Chlorophyta</taxon>
        <taxon>core chlorophytes</taxon>
        <taxon>Trebouxiophyceae</taxon>
        <taxon>Trebouxiophyceae incertae sedis</taxon>
        <taxon>Elliptochloris clade</taxon>
        <taxon>Elliptochloris</taxon>
    </lineage>
</organism>
<name>A0AAW1SJE3_9CHLO</name>
<evidence type="ECO:0000313" key="2">
    <source>
        <dbReference type="EMBL" id="KAK9845920.1"/>
    </source>
</evidence>
<evidence type="ECO:0000256" key="1">
    <source>
        <dbReference type="SAM" id="MobiDB-lite"/>
    </source>
</evidence>
<dbReference type="EMBL" id="JALJOU010000002">
    <property type="protein sequence ID" value="KAK9845920.1"/>
    <property type="molecule type" value="Genomic_DNA"/>
</dbReference>
<gene>
    <name evidence="2" type="ORF">WJX81_006019</name>
</gene>
<feature type="compositionally biased region" description="Low complexity" evidence="1">
    <location>
        <begin position="174"/>
        <end position="185"/>
    </location>
</feature>
<protein>
    <submittedName>
        <fullName evidence="2">Uncharacterized protein</fullName>
    </submittedName>
</protein>
<reference evidence="2 3" key="1">
    <citation type="journal article" date="2024" name="Nat. Commun.">
        <title>Phylogenomics reveals the evolutionary origins of lichenization in chlorophyte algae.</title>
        <authorList>
            <person name="Puginier C."/>
            <person name="Libourel C."/>
            <person name="Otte J."/>
            <person name="Skaloud P."/>
            <person name="Haon M."/>
            <person name="Grisel S."/>
            <person name="Petersen M."/>
            <person name="Berrin J.G."/>
            <person name="Delaux P.M."/>
            <person name="Dal Grande F."/>
            <person name="Keller J."/>
        </authorList>
    </citation>
    <scope>NUCLEOTIDE SEQUENCE [LARGE SCALE GENOMIC DNA]</scope>
    <source>
        <strain evidence="2 3">SAG 245.80</strain>
    </source>
</reference>
<dbReference type="Proteomes" id="UP001445335">
    <property type="component" value="Unassembled WGS sequence"/>
</dbReference>
<accession>A0AAW1SJE3</accession>
<keyword evidence="3" id="KW-1185">Reference proteome</keyword>
<evidence type="ECO:0000313" key="3">
    <source>
        <dbReference type="Proteomes" id="UP001445335"/>
    </source>
</evidence>
<dbReference type="AlphaFoldDB" id="A0AAW1SJE3"/>
<feature type="compositionally biased region" description="Basic and acidic residues" evidence="1">
    <location>
        <begin position="190"/>
        <end position="210"/>
    </location>
</feature>